<name>A0A193CC28_AMYOR</name>
<accession>A0A193CC28</accession>
<evidence type="ECO:0000259" key="1">
    <source>
        <dbReference type="Pfam" id="PF19809"/>
    </source>
</evidence>
<gene>
    <name evidence="2" type="ORF">SD37_25755</name>
</gene>
<dbReference type="Proteomes" id="UP000093695">
    <property type="component" value="Chromosome"/>
</dbReference>
<dbReference type="KEGG" id="aori:SD37_25755"/>
<organism evidence="2 3">
    <name type="scientific">Amycolatopsis orientalis</name>
    <name type="common">Nocardia orientalis</name>
    <dbReference type="NCBI Taxonomy" id="31958"/>
    <lineage>
        <taxon>Bacteria</taxon>
        <taxon>Bacillati</taxon>
        <taxon>Actinomycetota</taxon>
        <taxon>Actinomycetes</taxon>
        <taxon>Pseudonocardiales</taxon>
        <taxon>Pseudonocardiaceae</taxon>
        <taxon>Amycolatopsis</taxon>
    </lineage>
</organism>
<dbReference type="EMBL" id="CP016174">
    <property type="protein sequence ID" value="ANN22032.1"/>
    <property type="molecule type" value="Genomic_DNA"/>
</dbReference>
<evidence type="ECO:0000313" key="3">
    <source>
        <dbReference type="Proteomes" id="UP000093695"/>
    </source>
</evidence>
<protein>
    <recommendedName>
        <fullName evidence="1">DUF6292 domain-containing protein</fullName>
    </recommendedName>
</protein>
<evidence type="ECO:0000313" key="2">
    <source>
        <dbReference type="EMBL" id="ANN22032.1"/>
    </source>
</evidence>
<proteinExistence type="predicted"/>
<dbReference type="InterPro" id="IPR046259">
    <property type="entry name" value="DUF6292"/>
</dbReference>
<dbReference type="RefSeq" id="WP_044851242.1">
    <property type="nucleotide sequence ID" value="NZ_CP016174.1"/>
</dbReference>
<keyword evidence="3" id="KW-1185">Reference proteome</keyword>
<sequence>METYFGEAALLGLHRYVRRVSRELGLHGDAFCTQAEPMAGAYIALDRRLPDRPDRDVALVWNEQHGWALAVETTSGEDLIVVGYLGDELLAPPRSVAGFAREMLAGERTPRFVNPPPFKDEGDLMRRLAAYRAPESVLAFSPRVEDRENGG</sequence>
<reference evidence="2 3" key="1">
    <citation type="journal article" date="2015" name="Genome Announc.">
        <title>Draft Genome Sequence of Norvancomycin-Producing Strain Amycolatopsis orientalis CPCC200066.</title>
        <authorList>
            <person name="Lei X."/>
            <person name="Yuan F."/>
            <person name="Shi Y."/>
            <person name="Li X."/>
            <person name="Wang L."/>
            <person name="Hong B."/>
        </authorList>
    </citation>
    <scope>NUCLEOTIDE SEQUENCE [LARGE SCALE GENOMIC DNA]</scope>
    <source>
        <strain evidence="2 3">B-37</strain>
    </source>
</reference>
<dbReference type="Pfam" id="PF19809">
    <property type="entry name" value="DUF6292"/>
    <property type="match status" value="1"/>
</dbReference>
<feature type="domain" description="DUF6292" evidence="1">
    <location>
        <begin position="16"/>
        <end position="101"/>
    </location>
</feature>
<dbReference type="eggNOG" id="ENOG503408N">
    <property type="taxonomic scope" value="Bacteria"/>
</dbReference>
<dbReference type="AlphaFoldDB" id="A0A193CC28"/>
<dbReference type="STRING" id="31958.SD37_25755"/>